<protein>
    <submittedName>
        <fullName evidence="1">8384_t:CDS:1</fullName>
    </submittedName>
</protein>
<gene>
    <name evidence="1" type="ORF">SPELUC_LOCUS13334</name>
</gene>
<feature type="non-terminal residue" evidence="1">
    <location>
        <position position="1"/>
    </location>
</feature>
<keyword evidence="2" id="KW-1185">Reference proteome</keyword>
<dbReference type="Proteomes" id="UP000789366">
    <property type="component" value="Unassembled WGS sequence"/>
</dbReference>
<sequence length="50" mass="5561">KVKNMPLAELIPNNLNSTNIQQSHINNKEQSNPDDQHMDTESVVTIASDS</sequence>
<comment type="caution">
    <text evidence="1">The sequence shown here is derived from an EMBL/GenBank/DDBJ whole genome shotgun (WGS) entry which is preliminary data.</text>
</comment>
<name>A0ACA9Q3A4_9GLOM</name>
<dbReference type="EMBL" id="CAJVPW010034704">
    <property type="protein sequence ID" value="CAG8734188.1"/>
    <property type="molecule type" value="Genomic_DNA"/>
</dbReference>
<organism evidence="1 2">
    <name type="scientific">Cetraspora pellucida</name>
    <dbReference type="NCBI Taxonomy" id="1433469"/>
    <lineage>
        <taxon>Eukaryota</taxon>
        <taxon>Fungi</taxon>
        <taxon>Fungi incertae sedis</taxon>
        <taxon>Mucoromycota</taxon>
        <taxon>Glomeromycotina</taxon>
        <taxon>Glomeromycetes</taxon>
        <taxon>Diversisporales</taxon>
        <taxon>Gigasporaceae</taxon>
        <taxon>Cetraspora</taxon>
    </lineage>
</organism>
<feature type="non-terminal residue" evidence="1">
    <location>
        <position position="50"/>
    </location>
</feature>
<evidence type="ECO:0000313" key="1">
    <source>
        <dbReference type="EMBL" id="CAG8734188.1"/>
    </source>
</evidence>
<reference evidence="1" key="1">
    <citation type="submission" date="2021-06" db="EMBL/GenBank/DDBJ databases">
        <authorList>
            <person name="Kallberg Y."/>
            <person name="Tangrot J."/>
            <person name="Rosling A."/>
        </authorList>
    </citation>
    <scope>NUCLEOTIDE SEQUENCE</scope>
    <source>
        <strain evidence="1">28 12/20/2015</strain>
    </source>
</reference>
<proteinExistence type="predicted"/>
<accession>A0ACA9Q3A4</accession>
<evidence type="ECO:0000313" key="2">
    <source>
        <dbReference type="Proteomes" id="UP000789366"/>
    </source>
</evidence>